<dbReference type="Proteomes" id="UP000018419">
    <property type="component" value="Unassembled WGS sequence"/>
</dbReference>
<evidence type="ECO:0000313" key="2">
    <source>
        <dbReference type="Proteomes" id="UP000018419"/>
    </source>
</evidence>
<accession>A0ABP2GNF8</accession>
<name>A0ABP2GNF8_ACIRA</name>
<evidence type="ECO:0000313" key="1">
    <source>
        <dbReference type="EMBL" id="EET82863.1"/>
    </source>
</evidence>
<dbReference type="RefSeq" id="WP_005405068.1">
    <property type="nucleotide sequence ID" value="NZ_ACVR01000029.1"/>
</dbReference>
<protein>
    <recommendedName>
        <fullName evidence="3">DUF1833 domain-containing protein</fullName>
    </recommendedName>
</protein>
<sequence length="168" mass="18826">MELTNDQLSLLDQSAGISGLIECIEISHSKWPKTLRFVINSSELMLLKHEDGQEYSYEYAPVKINKSTDEDTLEQELGFTLGDLGETVPQLIDLFIHDEVIELPRVAYRAYLVGQYSAPFIVFKDLELESVTRDWQGTRGDSKAPGLNDNGNGEVYSASTDPSLIGFY</sequence>
<organism evidence="1 2">
    <name type="scientific">Acinetobacter radioresistens SK82</name>
    <dbReference type="NCBI Taxonomy" id="596318"/>
    <lineage>
        <taxon>Bacteria</taxon>
        <taxon>Pseudomonadati</taxon>
        <taxon>Pseudomonadota</taxon>
        <taxon>Gammaproteobacteria</taxon>
        <taxon>Moraxellales</taxon>
        <taxon>Moraxellaceae</taxon>
        <taxon>Acinetobacter</taxon>
    </lineage>
</organism>
<dbReference type="EMBL" id="ACVR01000029">
    <property type="protein sequence ID" value="EET82863.1"/>
    <property type="molecule type" value="Genomic_DNA"/>
</dbReference>
<proteinExistence type="predicted"/>
<evidence type="ECO:0008006" key="3">
    <source>
        <dbReference type="Google" id="ProtNLM"/>
    </source>
</evidence>
<comment type="caution">
    <text evidence="1">The sequence shown here is derived from an EMBL/GenBank/DDBJ whole genome shotgun (WGS) entry which is preliminary data.</text>
</comment>
<gene>
    <name evidence="1" type="ORF">ACIRA0001_1657</name>
</gene>
<keyword evidence="2" id="KW-1185">Reference proteome</keyword>
<reference evidence="1 2" key="1">
    <citation type="submission" date="2009-07" db="EMBL/GenBank/DDBJ databases">
        <authorList>
            <person name="Madupu R."/>
            <person name="Durkin A.S."/>
            <person name="Torralba M."/>
            <person name="Methe B."/>
            <person name="Sutton G.G."/>
            <person name="Strausberg R.L."/>
            <person name="Nelson K.E."/>
        </authorList>
    </citation>
    <scope>NUCLEOTIDE SEQUENCE [LARGE SCALE GENOMIC DNA]</scope>
    <source>
        <strain evidence="1 2">SK82</strain>
    </source>
</reference>